<dbReference type="EMBL" id="WMZA01000003">
    <property type="protein sequence ID" value="MTR63000.1"/>
    <property type="molecule type" value="Genomic_DNA"/>
</dbReference>
<proteinExistence type="predicted"/>
<dbReference type="AlphaFoldDB" id="A0A0F3H4A2"/>
<sequence>MTKERIYHLLHHFYNLLVNDFPRNGLITKGIYEVEQVYQALEAIPQSQEYLIRCEIQQFLKELEQVQTGYQIRFNKDEVLVLDDLKQEIACK</sequence>
<evidence type="ECO:0000313" key="3">
    <source>
        <dbReference type="EMBL" id="MTS55153.1"/>
    </source>
</evidence>
<name>A0A0F3H4A2_STRPA</name>
<organism evidence="3 4">
    <name type="scientific">Streptococcus parasanguinis</name>
    <dbReference type="NCBI Taxonomy" id="1318"/>
    <lineage>
        <taxon>Bacteria</taxon>
        <taxon>Bacillati</taxon>
        <taxon>Bacillota</taxon>
        <taxon>Bacilli</taxon>
        <taxon>Lactobacillales</taxon>
        <taxon>Streptococcaceae</taxon>
        <taxon>Streptococcus</taxon>
    </lineage>
</organism>
<dbReference type="Proteomes" id="UP000462658">
    <property type="component" value="Unassembled WGS sequence"/>
</dbReference>
<comment type="caution">
    <text evidence="3">The sequence shown here is derived from an EMBL/GenBank/DDBJ whole genome shotgun (WGS) entry which is preliminary data.</text>
</comment>
<gene>
    <name evidence="2" type="ORF">GMC80_06580</name>
    <name evidence="3" type="ORF">GMC94_09985</name>
    <name evidence="1" type="ORF">KH363_08835</name>
</gene>
<reference evidence="1" key="2">
    <citation type="submission" date="2021-02" db="EMBL/GenBank/DDBJ databases">
        <title>Infant gut strain persistence is associated with maternal origin, phylogeny, and functional potential including surface adhesion and iron acquisition.</title>
        <authorList>
            <person name="Lou Y.C."/>
        </authorList>
    </citation>
    <scope>NUCLEOTIDE SEQUENCE</scope>
    <source>
        <strain evidence="1">L3_060_000G1_dasL3_060_000G1_metabat.metabat.86_ sub</strain>
    </source>
</reference>
<reference evidence="4 5" key="1">
    <citation type="journal article" date="2019" name="Nat. Med.">
        <title>A library of human gut bacterial isolates paired with longitudinal multiomics data enables mechanistic microbiome research.</title>
        <authorList>
            <person name="Poyet M."/>
            <person name="Groussin M."/>
            <person name="Gibbons S.M."/>
            <person name="Avila-Pacheco J."/>
            <person name="Jiang X."/>
            <person name="Kearney S.M."/>
            <person name="Perrotta A.R."/>
            <person name="Berdy B."/>
            <person name="Zhao S."/>
            <person name="Lieberman T.D."/>
            <person name="Swanson P.K."/>
            <person name="Smith M."/>
            <person name="Roesemann S."/>
            <person name="Alexander J.E."/>
            <person name="Rich S.A."/>
            <person name="Livny J."/>
            <person name="Vlamakis H."/>
            <person name="Clish C."/>
            <person name="Bullock K."/>
            <person name="Deik A."/>
            <person name="Scott J."/>
            <person name="Pierce K.A."/>
            <person name="Xavier R.J."/>
            <person name="Alm E.J."/>
        </authorList>
    </citation>
    <scope>NUCLEOTIDE SEQUENCE [LARGE SCALE GENOMIC DNA]</scope>
    <source>
        <strain evidence="3 4">BIOML-A1</strain>
        <strain evidence="2 5">BIOML-A10</strain>
    </source>
</reference>
<protein>
    <submittedName>
        <fullName evidence="3">Porphobilinogen deaminase</fullName>
    </submittedName>
</protein>
<dbReference type="EMBL" id="JAGZZN010000090">
    <property type="protein sequence ID" value="MBS6537633.1"/>
    <property type="molecule type" value="Genomic_DNA"/>
</dbReference>
<dbReference type="EMBL" id="WMZJ01000008">
    <property type="protein sequence ID" value="MTS55153.1"/>
    <property type="molecule type" value="Genomic_DNA"/>
</dbReference>
<evidence type="ECO:0000313" key="2">
    <source>
        <dbReference type="EMBL" id="MTR63000.1"/>
    </source>
</evidence>
<dbReference type="RefSeq" id="WP_003003299.1">
    <property type="nucleotide sequence ID" value="NZ_CACRUC010000019.1"/>
</dbReference>
<dbReference type="Proteomes" id="UP000441330">
    <property type="component" value="Unassembled WGS sequence"/>
</dbReference>
<evidence type="ECO:0000313" key="5">
    <source>
        <dbReference type="Proteomes" id="UP000462658"/>
    </source>
</evidence>
<accession>A0A0F3H4A2</accession>
<dbReference type="Proteomes" id="UP000761167">
    <property type="component" value="Unassembled WGS sequence"/>
</dbReference>
<evidence type="ECO:0000313" key="1">
    <source>
        <dbReference type="EMBL" id="MBS6537633.1"/>
    </source>
</evidence>
<evidence type="ECO:0000313" key="4">
    <source>
        <dbReference type="Proteomes" id="UP000441330"/>
    </source>
</evidence>